<dbReference type="PANTHER" id="PTHR42733:SF2">
    <property type="entry name" value="DJ-1_THIJ_PFPI FAMILY PROTEIN"/>
    <property type="match status" value="1"/>
</dbReference>
<comment type="similarity">
    <text evidence="1">Belongs to the peptidase C56 family.</text>
</comment>
<dbReference type="Gene3D" id="3.40.50.880">
    <property type="match status" value="1"/>
</dbReference>
<comment type="caution">
    <text evidence="3">The sequence shown here is derived from an EMBL/GenBank/DDBJ whole genome shotgun (WGS) entry which is preliminary data.</text>
</comment>
<dbReference type="PROSITE" id="PS51276">
    <property type="entry name" value="PEPTIDASE_C56_PFPI"/>
    <property type="match status" value="1"/>
</dbReference>
<protein>
    <submittedName>
        <fullName evidence="3">Type 1 glutamine amidotransferase</fullName>
    </submittedName>
</protein>
<dbReference type="AlphaFoldDB" id="A0AB35HQV6"/>
<reference evidence="3" key="2">
    <citation type="journal article" date="2021" name="BMC Microbiol.">
        <title>The diversity among the species Tetragenococcus halophilus including new isolates from a lupine seed fermentation.</title>
        <authorList>
            <person name="Link T."/>
            <person name="Vogel R.F."/>
            <person name="Ehrmann M.A."/>
        </authorList>
    </citation>
    <scope>NUCLEOTIDE SEQUENCE</scope>
    <source>
        <strain evidence="3">TMW 2.2257</strain>
    </source>
</reference>
<dbReference type="InterPro" id="IPR002818">
    <property type="entry name" value="DJ-1/PfpI"/>
</dbReference>
<name>A0AB35HQV6_TETHA</name>
<proteinExistence type="inferred from homology"/>
<dbReference type="NCBIfam" id="TIGR01382">
    <property type="entry name" value="PfpI"/>
    <property type="match status" value="1"/>
</dbReference>
<organism evidence="3 4">
    <name type="scientific">Tetragenococcus halophilus</name>
    <name type="common">Pediococcus halophilus</name>
    <dbReference type="NCBI Taxonomy" id="51669"/>
    <lineage>
        <taxon>Bacteria</taxon>
        <taxon>Bacillati</taxon>
        <taxon>Bacillota</taxon>
        <taxon>Bacilli</taxon>
        <taxon>Lactobacillales</taxon>
        <taxon>Enterococcaceae</taxon>
        <taxon>Tetragenococcus</taxon>
    </lineage>
</organism>
<evidence type="ECO:0000313" key="4">
    <source>
        <dbReference type="Proteomes" id="UP001057280"/>
    </source>
</evidence>
<dbReference type="InterPro" id="IPR029062">
    <property type="entry name" value="Class_I_gatase-like"/>
</dbReference>
<dbReference type="PANTHER" id="PTHR42733">
    <property type="entry name" value="DJ-1 PROTEIN"/>
    <property type="match status" value="1"/>
</dbReference>
<gene>
    <name evidence="3" type="ORF">HXW75_09065</name>
</gene>
<dbReference type="Pfam" id="PF01965">
    <property type="entry name" value="DJ-1_PfpI"/>
    <property type="match status" value="1"/>
</dbReference>
<dbReference type="Proteomes" id="UP001057280">
    <property type="component" value="Unassembled WGS sequence"/>
</dbReference>
<feature type="domain" description="DJ-1/PfpI" evidence="2">
    <location>
        <begin position="4"/>
        <end position="166"/>
    </location>
</feature>
<evidence type="ECO:0000259" key="2">
    <source>
        <dbReference type="Pfam" id="PF01965"/>
    </source>
</evidence>
<reference evidence="3" key="1">
    <citation type="submission" date="2020-06" db="EMBL/GenBank/DDBJ databases">
        <authorList>
            <person name="Link T."/>
            <person name="Ehrmann M."/>
        </authorList>
    </citation>
    <scope>NUCLEOTIDE SEQUENCE</scope>
    <source>
        <strain evidence="3">TMW 2.2257</strain>
    </source>
</reference>
<accession>A0AB35HQV6</accession>
<dbReference type="CDD" id="cd03134">
    <property type="entry name" value="GATase1_PfpI_like"/>
    <property type="match status" value="1"/>
</dbReference>
<evidence type="ECO:0000313" key="3">
    <source>
        <dbReference type="EMBL" id="MCO8298621.1"/>
    </source>
</evidence>
<keyword evidence="3" id="KW-0315">Glutamine amidotransferase</keyword>
<dbReference type="SUPFAM" id="SSF52317">
    <property type="entry name" value="Class I glutamine amidotransferase-like"/>
    <property type="match status" value="1"/>
</dbReference>
<sequence length="169" mass="18208">MMSKIAAIMTDFVEDIEITSPKEALENAGNEVVVISDNGKDHVDGKQGSTISVDQSIEDGDVSSFDALLIPGGFSPDQLRTDDRYVDFTKKFVESGKPVFAICHGPQIFIQAGVAKGRTMTGFTSVRPDLANAGANVKDEEVVVDDNLITSRTPDDLDAFNKEIVNALK</sequence>
<dbReference type="EMBL" id="JACACB010000027">
    <property type="protein sequence ID" value="MCO8298621.1"/>
    <property type="molecule type" value="Genomic_DNA"/>
</dbReference>
<dbReference type="InterPro" id="IPR006286">
    <property type="entry name" value="C56_PfpI-like"/>
</dbReference>
<evidence type="ECO:0000256" key="1">
    <source>
        <dbReference type="ARBA" id="ARBA00008542"/>
    </source>
</evidence>
<dbReference type="PROSITE" id="PS51273">
    <property type="entry name" value="GATASE_TYPE_1"/>
    <property type="match status" value="1"/>
</dbReference>